<gene>
    <name evidence="2" type="ORF">GBA65_00370</name>
</gene>
<evidence type="ECO:0000259" key="1">
    <source>
        <dbReference type="PROSITE" id="PS50995"/>
    </source>
</evidence>
<dbReference type="AlphaFoldDB" id="A0A6G8PS12"/>
<evidence type="ECO:0000313" key="2">
    <source>
        <dbReference type="EMBL" id="QIN77220.1"/>
    </source>
</evidence>
<dbReference type="Pfam" id="PF01047">
    <property type="entry name" value="MarR"/>
    <property type="match status" value="1"/>
</dbReference>
<dbReference type="Proteomes" id="UP000502706">
    <property type="component" value="Chromosome"/>
</dbReference>
<dbReference type="InterPro" id="IPR039422">
    <property type="entry name" value="MarR/SlyA-like"/>
</dbReference>
<evidence type="ECO:0000313" key="3">
    <source>
        <dbReference type="Proteomes" id="UP000502706"/>
    </source>
</evidence>
<organism evidence="2 3">
    <name type="scientific">Rubrobacter marinus</name>
    <dbReference type="NCBI Taxonomy" id="2653852"/>
    <lineage>
        <taxon>Bacteria</taxon>
        <taxon>Bacillati</taxon>
        <taxon>Actinomycetota</taxon>
        <taxon>Rubrobacteria</taxon>
        <taxon>Rubrobacterales</taxon>
        <taxon>Rubrobacteraceae</taxon>
        <taxon>Rubrobacter</taxon>
    </lineage>
</organism>
<dbReference type="PANTHER" id="PTHR33164:SF57">
    <property type="entry name" value="MARR-FAMILY TRANSCRIPTIONAL REGULATOR"/>
    <property type="match status" value="1"/>
</dbReference>
<dbReference type="PRINTS" id="PR00598">
    <property type="entry name" value="HTHMARR"/>
</dbReference>
<dbReference type="GO" id="GO:0003700">
    <property type="term" value="F:DNA-binding transcription factor activity"/>
    <property type="evidence" value="ECO:0007669"/>
    <property type="project" value="InterPro"/>
</dbReference>
<feature type="domain" description="HTH marR-type" evidence="1">
    <location>
        <begin position="16"/>
        <end position="152"/>
    </location>
</feature>
<keyword evidence="3" id="KW-1185">Reference proteome</keyword>
<dbReference type="KEGG" id="rmar:GBA65_00370"/>
<sequence>MMTKISDGSSILPMAKSDTVKKVLRLQDELIHYRAVLDAGPWLDLNMSTPQLKALLLISEEDAIRMRELARKLGGSFSNATVLVDRLVERGLVERMMEPQDRRVVLVRATEDGRLLIEQLVTSWRSLSEPLLERLSTEDLETVRKALDILVGAAQAREKEDARQEG</sequence>
<dbReference type="Gene3D" id="1.10.10.10">
    <property type="entry name" value="Winged helix-like DNA-binding domain superfamily/Winged helix DNA-binding domain"/>
    <property type="match status" value="1"/>
</dbReference>
<name>A0A6G8PS12_9ACTN</name>
<dbReference type="PANTHER" id="PTHR33164">
    <property type="entry name" value="TRANSCRIPTIONAL REGULATOR, MARR FAMILY"/>
    <property type="match status" value="1"/>
</dbReference>
<dbReference type="InterPro" id="IPR000835">
    <property type="entry name" value="HTH_MarR-typ"/>
</dbReference>
<protein>
    <submittedName>
        <fullName evidence="2">MarR family transcriptional regulator</fullName>
    </submittedName>
</protein>
<dbReference type="SMART" id="SM00347">
    <property type="entry name" value="HTH_MARR"/>
    <property type="match status" value="1"/>
</dbReference>
<dbReference type="InterPro" id="IPR036388">
    <property type="entry name" value="WH-like_DNA-bd_sf"/>
</dbReference>
<dbReference type="SUPFAM" id="SSF46785">
    <property type="entry name" value="Winged helix' DNA-binding domain"/>
    <property type="match status" value="1"/>
</dbReference>
<dbReference type="EMBL" id="CP045121">
    <property type="protein sequence ID" value="QIN77220.1"/>
    <property type="molecule type" value="Genomic_DNA"/>
</dbReference>
<dbReference type="InterPro" id="IPR036390">
    <property type="entry name" value="WH_DNA-bd_sf"/>
</dbReference>
<reference evidence="2 3" key="1">
    <citation type="submission" date="2019-10" db="EMBL/GenBank/DDBJ databases">
        <title>Rubrobacter sp nov SCSIO 52915 isolated from a deep-sea sediment in the South China Sea.</title>
        <authorList>
            <person name="Chen R.W."/>
        </authorList>
    </citation>
    <scope>NUCLEOTIDE SEQUENCE [LARGE SCALE GENOMIC DNA]</scope>
    <source>
        <strain evidence="2 3">SCSIO 52915</strain>
    </source>
</reference>
<accession>A0A6G8PS12</accession>
<proteinExistence type="predicted"/>
<dbReference type="GO" id="GO:0006950">
    <property type="term" value="P:response to stress"/>
    <property type="evidence" value="ECO:0007669"/>
    <property type="project" value="TreeGrafter"/>
</dbReference>
<dbReference type="PROSITE" id="PS50995">
    <property type="entry name" value="HTH_MARR_2"/>
    <property type="match status" value="1"/>
</dbReference>